<evidence type="ECO:0000256" key="3">
    <source>
        <dbReference type="RuleBase" id="RU003939"/>
    </source>
</evidence>
<evidence type="ECO:0000313" key="4">
    <source>
        <dbReference type="EMBL" id="QSQ15336.1"/>
    </source>
</evidence>
<dbReference type="PANTHER" id="PTHR33175">
    <property type="entry name" value="DNA-BINDING PROTEIN HU"/>
    <property type="match status" value="1"/>
</dbReference>
<dbReference type="RefSeq" id="WP_206717051.1">
    <property type="nucleotide sequence ID" value="NZ_CP071091.1"/>
</dbReference>
<comment type="similarity">
    <text evidence="1 3">Belongs to the bacterial histone-like protein family.</text>
</comment>
<accession>A0ABX7NA24</accession>
<dbReference type="PRINTS" id="PR01727">
    <property type="entry name" value="DNABINDINGHU"/>
</dbReference>
<proteinExistence type="inferred from homology"/>
<dbReference type="EMBL" id="CP071091">
    <property type="protein sequence ID" value="QSQ15336.1"/>
    <property type="molecule type" value="Genomic_DNA"/>
</dbReference>
<evidence type="ECO:0000313" key="5">
    <source>
        <dbReference type="Proteomes" id="UP000663090"/>
    </source>
</evidence>
<dbReference type="Gene3D" id="4.10.520.10">
    <property type="entry name" value="IHF-like DNA-binding proteins"/>
    <property type="match status" value="1"/>
</dbReference>
<protein>
    <submittedName>
        <fullName evidence="4">Integration host factor subunit beta</fullName>
    </submittedName>
</protein>
<dbReference type="InterPro" id="IPR010992">
    <property type="entry name" value="IHF-like_DNA-bd_dom_sf"/>
</dbReference>
<dbReference type="PANTHER" id="PTHR33175:SF5">
    <property type="entry name" value="INTEGRATION HOST FACTOR SUBUNIT BETA"/>
    <property type="match status" value="1"/>
</dbReference>
<sequence length="123" mass="13412">MTRSELIERIAERAPHVPRRELEAIVHAVFEGMAEALVAGKRIELRGFGVFSLRIRRARTGRNPKTGQPVAVPERRTLSFSAGKELRARLNAPAPRQEPVGAVLPTVALAASPRTETSPSLVS</sequence>
<gene>
    <name evidence="4" type="ORF">JY572_04430</name>
</gene>
<keyword evidence="2" id="KW-0238">DNA-binding</keyword>
<dbReference type="PROSITE" id="PS00045">
    <property type="entry name" value="HISTONE_LIKE"/>
    <property type="match status" value="1"/>
</dbReference>
<dbReference type="Pfam" id="PF00216">
    <property type="entry name" value="Bac_DNA_binding"/>
    <property type="match status" value="1"/>
</dbReference>
<name>A0ABX7NA24_9BACT</name>
<reference evidence="4 5" key="1">
    <citation type="submission" date="2021-02" db="EMBL/GenBank/DDBJ databases">
        <title>De Novo genome assembly of isolated myxobacteria.</title>
        <authorList>
            <person name="Stevens D.C."/>
        </authorList>
    </citation>
    <scope>NUCLEOTIDE SEQUENCE [LARGE SCALE GENOMIC DNA]</scope>
    <source>
        <strain evidence="4 5">SCHIC003</strain>
    </source>
</reference>
<dbReference type="InterPro" id="IPR000119">
    <property type="entry name" value="Hist_DNA-bd"/>
</dbReference>
<dbReference type="InterPro" id="IPR020816">
    <property type="entry name" value="Histone-like_DNA-bd_CS"/>
</dbReference>
<dbReference type="SUPFAM" id="SSF47729">
    <property type="entry name" value="IHF-like DNA-binding proteins"/>
    <property type="match status" value="1"/>
</dbReference>
<dbReference type="CDD" id="cd13836">
    <property type="entry name" value="IHF_B"/>
    <property type="match status" value="1"/>
</dbReference>
<organism evidence="4 5">
    <name type="scientific">Myxococcus landrumensis</name>
    <dbReference type="NCBI Taxonomy" id="2813577"/>
    <lineage>
        <taxon>Bacteria</taxon>
        <taxon>Pseudomonadati</taxon>
        <taxon>Myxococcota</taxon>
        <taxon>Myxococcia</taxon>
        <taxon>Myxococcales</taxon>
        <taxon>Cystobacterineae</taxon>
        <taxon>Myxococcaceae</taxon>
        <taxon>Myxococcus</taxon>
    </lineage>
</organism>
<evidence type="ECO:0000256" key="2">
    <source>
        <dbReference type="ARBA" id="ARBA00023125"/>
    </source>
</evidence>
<keyword evidence="5" id="KW-1185">Reference proteome</keyword>
<evidence type="ECO:0000256" key="1">
    <source>
        <dbReference type="ARBA" id="ARBA00010529"/>
    </source>
</evidence>
<dbReference type="Proteomes" id="UP000663090">
    <property type="component" value="Chromosome"/>
</dbReference>
<dbReference type="SMART" id="SM00411">
    <property type="entry name" value="BHL"/>
    <property type="match status" value="1"/>
</dbReference>